<evidence type="ECO:0000256" key="3">
    <source>
        <dbReference type="ARBA" id="ARBA00022842"/>
    </source>
</evidence>
<dbReference type="InterPro" id="IPR020583">
    <property type="entry name" value="Inositol_monoP_metal-BS"/>
</dbReference>
<dbReference type="Gene3D" id="3.30.540.10">
    <property type="entry name" value="Fructose-1,6-Bisphosphatase, subunit A, domain 1"/>
    <property type="match status" value="1"/>
</dbReference>
<feature type="binding site" evidence="4">
    <location>
        <position position="227"/>
    </location>
    <ligand>
        <name>Mg(2+)</name>
        <dbReference type="ChEBI" id="CHEBI:18420"/>
        <label>1</label>
        <note>catalytic</note>
    </ligand>
</feature>
<dbReference type="OrthoDB" id="9772456at2"/>
<protein>
    <submittedName>
        <fullName evidence="5">Fructose-1,6-bisphosphatase</fullName>
    </submittedName>
</protein>
<keyword evidence="2" id="KW-0378">Hydrolase</keyword>
<accession>A0A1N7KAJ8</accession>
<name>A0A1N7KAJ8_9CORY</name>
<evidence type="ECO:0000313" key="5">
    <source>
        <dbReference type="EMBL" id="SIS58638.1"/>
    </source>
</evidence>
<organism evidence="5 6">
    <name type="scientific">Corynebacterium appendicis CIP 107643</name>
    <dbReference type="NCBI Taxonomy" id="1161099"/>
    <lineage>
        <taxon>Bacteria</taxon>
        <taxon>Bacillati</taxon>
        <taxon>Actinomycetota</taxon>
        <taxon>Actinomycetes</taxon>
        <taxon>Mycobacteriales</taxon>
        <taxon>Corynebacteriaceae</taxon>
        <taxon>Corynebacterium</taxon>
    </lineage>
</organism>
<dbReference type="InterPro" id="IPR000760">
    <property type="entry name" value="Inositol_monophosphatase-like"/>
</dbReference>
<sequence length="272" mass="28061">MAAVSTAAFVDSHRSSSDAELARALVETAGGLALSMRDEGLETGQKTSVSDVVTNADTAAEDFVAGALEALRPDDGIVGEEGATKASTSGRTWVIDPVDGTYNFASGSDYFCSALALVEGEASDPARILTSAIHRPALATTWVADNGTATRNGRTLEQLIDAPLPHLALATYLHPTSMKDEAIRGAWLDATNSAATVRMFGAGSIDLATVASGGIGGWLQHSVADWDWLPGKALVEAAGGKAVKADAGGVTWCIAGNRQLVNEVLAKLEQHG</sequence>
<dbReference type="Pfam" id="PF00459">
    <property type="entry name" value="Inositol_P"/>
    <property type="match status" value="1"/>
</dbReference>
<proteinExistence type="predicted"/>
<keyword evidence="3 4" id="KW-0460">Magnesium</keyword>
<evidence type="ECO:0000256" key="2">
    <source>
        <dbReference type="ARBA" id="ARBA00022801"/>
    </source>
</evidence>
<dbReference type="GO" id="GO:0046872">
    <property type="term" value="F:metal ion binding"/>
    <property type="evidence" value="ECO:0007669"/>
    <property type="project" value="UniProtKB-KW"/>
</dbReference>
<dbReference type="SUPFAM" id="SSF56655">
    <property type="entry name" value="Carbohydrate phosphatase"/>
    <property type="match status" value="1"/>
</dbReference>
<feature type="binding site" evidence="4">
    <location>
        <position position="99"/>
    </location>
    <ligand>
        <name>Mg(2+)</name>
        <dbReference type="ChEBI" id="CHEBI:18420"/>
        <label>1</label>
        <note>catalytic</note>
    </ligand>
</feature>
<keyword evidence="6" id="KW-1185">Reference proteome</keyword>
<dbReference type="GO" id="GO:0008934">
    <property type="term" value="F:inositol monophosphate 1-phosphatase activity"/>
    <property type="evidence" value="ECO:0007669"/>
    <property type="project" value="TreeGrafter"/>
</dbReference>
<evidence type="ECO:0000256" key="4">
    <source>
        <dbReference type="PIRSR" id="PIRSR600760-2"/>
    </source>
</evidence>
<dbReference type="Gene3D" id="3.40.190.80">
    <property type="match status" value="1"/>
</dbReference>
<dbReference type="PANTHER" id="PTHR20854">
    <property type="entry name" value="INOSITOL MONOPHOSPHATASE"/>
    <property type="match status" value="1"/>
</dbReference>
<dbReference type="PROSITE" id="PS00629">
    <property type="entry name" value="IMP_1"/>
    <property type="match status" value="1"/>
</dbReference>
<evidence type="ECO:0000256" key="1">
    <source>
        <dbReference type="ARBA" id="ARBA00022723"/>
    </source>
</evidence>
<dbReference type="CDD" id="cd01637">
    <property type="entry name" value="IMPase_like"/>
    <property type="match status" value="1"/>
</dbReference>
<dbReference type="GO" id="GO:0007165">
    <property type="term" value="P:signal transduction"/>
    <property type="evidence" value="ECO:0007669"/>
    <property type="project" value="TreeGrafter"/>
</dbReference>
<dbReference type="Proteomes" id="UP000186292">
    <property type="component" value="Unassembled WGS sequence"/>
</dbReference>
<dbReference type="STRING" id="1161099.SAMN05444817_11626"/>
<comment type="cofactor">
    <cofactor evidence="4">
        <name>Mg(2+)</name>
        <dbReference type="ChEBI" id="CHEBI:18420"/>
    </cofactor>
</comment>
<feature type="binding site" evidence="4">
    <location>
        <position position="80"/>
    </location>
    <ligand>
        <name>Mg(2+)</name>
        <dbReference type="ChEBI" id="CHEBI:18420"/>
        <label>1</label>
        <note>catalytic</note>
    </ligand>
</feature>
<dbReference type="EMBL" id="FTOF01000016">
    <property type="protein sequence ID" value="SIS58638.1"/>
    <property type="molecule type" value="Genomic_DNA"/>
</dbReference>
<gene>
    <name evidence="5" type="ORF">SAMN05444817_11626</name>
</gene>
<keyword evidence="1 4" id="KW-0479">Metal-binding</keyword>
<reference evidence="6" key="1">
    <citation type="submission" date="2017-01" db="EMBL/GenBank/DDBJ databases">
        <authorList>
            <person name="Varghese N."/>
            <person name="Submissions S."/>
        </authorList>
    </citation>
    <scope>NUCLEOTIDE SEQUENCE [LARGE SCALE GENOMIC DNA]</scope>
    <source>
        <strain evidence="6">DSM 44531</strain>
    </source>
</reference>
<feature type="binding site" evidence="4">
    <location>
        <position position="96"/>
    </location>
    <ligand>
        <name>Mg(2+)</name>
        <dbReference type="ChEBI" id="CHEBI:18420"/>
        <label>1</label>
        <note>catalytic</note>
    </ligand>
</feature>
<dbReference type="RefSeq" id="WP_076599949.1">
    <property type="nucleotide sequence ID" value="NZ_CP046976.1"/>
</dbReference>
<dbReference type="PANTHER" id="PTHR20854:SF4">
    <property type="entry name" value="INOSITOL-1-MONOPHOSPHATASE-RELATED"/>
    <property type="match status" value="1"/>
</dbReference>
<dbReference type="AlphaFoldDB" id="A0A1N7KAJ8"/>
<dbReference type="PRINTS" id="PR00377">
    <property type="entry name" value="IMPHPHTASES"/>
</dbReference>
<evidence type="ECO:0000313" key="6">
    <source>
        <dbReference type="Proteomes" id="UP000186292"/>
    </source>
</evidence>
<dbReference type="GO" id="GO:0006020">
    <property type="term" value="P:inositol metabolic process"/>
    <property type="evidence" value="ECO:0007669"/>
    <property type="project" value="TreeGrafter"/>
</dbReference>